<dbReference type="PROSITE" id="PS51542">
    <property type="entry name" value="FYRN"/>
    <property type="match status" value="1"/>
</dbReference>
<feature type="region of interest" description="Disordered" evidence="15">
    <location>
        <begin position="1479"/>
        <end position="1563"/>
    </location>
</feature>
<dbReference type="GO" id="GO:0044666">
    <property type="term" value="C:MLL3/4 complex"/>
    <property type="evidence" value="ECO:0007669"/>
    <property type="project" value="TreeGrafter"/>
</dbReference>
<proteinExistence type="predicted"/>
<dbReference type="Gene3D" id="3.30.160.360">
    <property type="match status" value="1"/>
</dbReference>
<feature type="region of interest" description="Disordered" evidence="15">
    <location>
        <begin position="75"/>
        <end position="97"/>
    </location>
</feature>
<feature type="region of interest" description="Disordered" evidence="15">
    <location>
        <begin position="792"/>
        <end position="811"/>
    </location>
</feature>
<feature type="compositionally biased region" description="Low complexity" evidence="15">
    <location>
        <begin position="448"/>
        <end position="457"/>
    </location>
</feature>
<dbReference type="EMBL" id="JADWDJ010000004">
    <property type="protein sequence ID" value="KAG5282177.1"/>
    <property type="molecule type" value="Genomic_DNA"/>
</dbReference>
<evidence type="ECO:0000256" key="7">
    <source>
        <dbReference type="ARBA" id="ARBA00022771"/>
    </source>
</evidence>
<keyword evidence="10" id="KW-0805">Transcription regulation</keyword>
<evidence type="ECO:0000256" key="5">
    <source>
        <dbReference type="ARBA" id="ARBA00022723"/>
    </source>
</evidence>
<dbReference type="GO" id="GO:0008270">
    <property type="term" value="F:zinc ion binding"/>
    <property type="evidence" value="ECO:0007669"/>
    <property type="project" value="UniProtKB-KW"/>
</dbReference>
<feature type="compositionally biased region" description="Pro residues" evidence="15">
    <location>
        <begin position="1192"/>
        <end position="1206"/>
    </location>
</feature>
<evidence type="ECO:0000313" key="18">
    <source>
        <dbReference type="Proteomes" id="UP000823561"/>
    </source>
</evidence>
<feature type="compositionally biased region" description="Pro residues" evidence="15">
    <location>
        <begin position="1484"/>
        <end position="1518"/>
    </location>
</feature>
<dbReference type="GO" id="GO:0045944">
    <property type="term" value="P:positive regulation of transcription by RNA polymerase II"/>
    <property type="evidence" value="ECO:0007669"/>
    <property type="project" value="TreeGrafter"/>
</dbReference>
<comment type="caution">
    <text evidence="17">The sequence shown here is derived from an EMBL/GenBank/DDBJ whole genome shotgun (WGS) entry which is preliminary data.</text>
</comment>
<keyword evidence="4" id="KW-0949">S-adenosyl-L-methionine</keyword>
<name>A0AAV6H851_9TELE</name>
<dbReference type="FunFam" id="3.30.40.10:FF:000002">
    <property type="entry name" value="Histone-lysine N-methyltransferase"/>
    <property type="match status" value="1"/>
</dbReference>
<evidence type="ECO:0000256" key="14">
    <source>
        <dbReference type="ARBA" id="ARBA00049353"/>
    </source>
</evidence>
<dbReference type="Pfam" id="PF13832">
    <property type="entry name" value="zf-HC5HC2H_2"/>
    <property type="match status" value="1"/>
</dbReference>
<evidence type="ECO:0000256" key="3">
    <source>
        <dbReference type="ARBA" id="ARBA00022679"/>
    </source>
</evidence>
<accession>A0AAV6H851</accession>
<keyword evidence="3" id="KW-0808">Transferase</keyword>
<feature type="region of interest" description="Disordered" evidence="15">
    <location>
        <begin position="1184"/>
        <end position="1209"/>
    </location>
</feature>
<dbReference type="SMART" id="SM00541">
    <property type="entry name" value="FYRN"/>
    <property type="match status" value="1"/>
</dbReference>
<evidence type="ECO:0000256" key="10">
    <source>
        <dbReference type="ARBA" id="ARBA00023015"/>
    </source>
</evidence>
<organism evidence="17 18">
    <name type="scientific">Alosa alosa</name>
    <name type="common">allis shad</name>
    <dbReference type="NCBI Taxonomy" id="278164"/>
    <lineage>
        <taxon>Eukaryota</taxon>
        <taxon>Metazoa</taxon>
        <taxon>Chordata</taxon>
        <taxon>Craniata</taxon>
        <taxon>Vertebrata</taxon>
        <taxon>Euteleostomi</taxon>
        <taxon>Actinopterygii</taxon>
        <taxon>Neopterygii</taxon>
        <taxon>Teleostei</taxon>
        <taxon>Clupei</taxon>
        <taxon>Clupeiformes</taxon>
        <taxon>Clupeoidei</taxon>
        <taxon>Clupeidae</taxon>
        <taxon>Alosa</taxon>
    </lineage>
</organism>
<evidence type="ECO:0000256" key="15">
    <source>
        <dbReference type="SAM" id="MobiDB-lite"/>
    </source>
</evidence>
<feature type="compositionally biased region" description="Polar residues" evidence="15">
    <location>
        <begin position="384"/>
        <end position="400"/>
    </location>
</feature>
<keyword evidence="2" id="KW-0489">Methyltransferase</keyword>
<feature type="compositionally biased region" description="Low complexity" evidence="15">
    <location>
        <begin position="464"/>
        <end position="484"/>
    </location>
</feature>
<feature type="region of interest" description="Disordered" evidence="15">
    <location>
        <begin position="819"/>
        <end position="963"/>
    </location>
</feature>
<feature type="compositionally biased region" description="Low complexity" evidence="15">
    <location>
        <begin position="356"/>
        <end position="368"/>
    </location>
</feature>
<comment type="catalytic activity">
    <reaction evidence="14">
        <text>L-lysyl(4)-[histone H3] + S-adenosyl-L-methionine = N(6)-methyl-L-lysyl(4)-[histone H3] + S-adenosyl-L-homocysteine + H(+)</text>
        <dbReference type="Rhea" id="RHEA:60264"/>
        <dbReference type="Rhea" id="RHEA-COMP:15543"/>
        <dbReference type="Rhea" id="RHEA-COMP:15547"/>
        <dbReference type="ChEBI" id="CHEBI:15378"/>
        <dbReference type="ChEBI" id="CHEBI:29969"/>
        <dbReference type="ChEBI" id="CHEBI:57856"/>
        <dbReference type="ChEBI" id="CHEBI:59789"/>
        <dbReference type="ChEBI" id="CHEBI:61929"/>
        <dbReference type="EC" id="2.1.1.364"/>
    </reaction>
    <physiologicalReaction direction="left-to-right" evidence="14">
        <dbReference type="Rhea" id="RHEA:60265"/>
    </physiologicalReaction>
</comment>
<feature type="compositionally biased region" description="Low complexity" evidence="15">
    <location>
        <begin position="1519"/>
        <end position="1540"/>
    </location>
</feature>
<feature type="domain" description="PHD-type" evidence="16">
    <location>
        <begin position="1699"/>
        <end position="1807"/>
    </location>
</feature>
<dbReference type="GO" id="GO:0003713">
    <property type="term" value="F:transcription coactivator activity"/>
    <property type="evidence" value="ECO:0007669"/>
    <property type="project" value="TreeGrafter"/>
</dbReference>
<keyword evidence="8" id="KW-0862">Zinc</keyword>
<evidence type="ECO:0000259" key="16">
    <source>
        <dbReference type="PROSITE" id="PS51805"/>
    </source>
</evidence>
<evidence type="ECO:0000256" key="8">
    <source>
        <dbReference type="ARBA" id="ARBA00022833"/>
    </source>
</evidence>
<feature type="region of interest" description="Disordered" evidence="15">
    <location>
        <begin position="1386"/>
        <end position="1416"/>
    </location>
</feature>
<dbReference type="InterPro" id="IPR003888">
    <property type="entry name" value="FYrich_N"/>
</dbReference>
<dbReference type="GO" id="GO:0032259">
    <property type="term" value="P:methylation"/>
    <property type="evidence" value="ECO:0007669"/>
    <property type="project" value="UniProtKB-KW"/>
</dbReference>
<feature type="compositionally biased region" description="Low complexity" evidence="15">
    <location>
        <begin position="846"/>
        <end position="857"/>
    </location>
</feature>
<feature type="region of interest" description="Disordered" evidence="15">
    <location>
        <begin position="356"/>
        <end position="484"/>
    </location>
</feature>
<keyword evidence="7" id="KW-0863">Zinc-finger</keyword>
<keyword evidence="11" id="KW-0804">Transcription</keyword>
<keyword evidence="9" id="KW-0156">Chromatin regulator</keyword>
<feature type="compositionally biased region" description="Pro residues" evidence="15">
    <location>
        <begin position="1550"/>
        <end position="1560"/>
    </location>
</feature>
<comment type="subcellular location">
    <subcellularLocation>
        <location evidence="1">Nucleus</location>
    </subcellularLocation>
</comment>
<dbReference type="PROSITE" id="PS51805">
    <property type="entry name" value="EPHD"/>
    <property type="match status" value="1"/>
</dbReference>
<evidence type="ECO:0000256" key="9">
    <source>
        <dbReference type="ARBA" id="ARBA00022853"/>
    </source>
</evidence>
<evidence type="ECO:0000256" key="1">
    <source>
        <dbReference type="ARBA" id="ARBA00004123"/>
    </source>
</evidence>
<keyword evidence="5" id="KW-0479">Metal-binding</keyword>
<feature type="region of interest" description="Disordered" evidence="15">
    <location>
        <begin position="1250"/>
        <end position="1291"/>
    </location>
</feature>
<feature type="compositionally biased region" description="Low complexity" evidence="15">
    <location>
        <begin position="822"/>
        <end position="838"/>
    </location>
</feature>
<feature type="compositionally biased region" description="Polar residues" evidence="15">
    <location>
        <begin position="426"/>
        <end position="444"/>
    </location>
</feature>
<evidence type="ECO:0000313" key="17">
    <source>
        <dbReference type="EMBL" id="KAG5282177.1"/>
    </source>
</evidence>
<evidence type="ECO:0000256" key="2">
    <source>
        <dbReference type="ARBA" id="ARBA00022603"/>
    </source>
</evidence>
<dbReference type="InterPro" id="IPR013083">
    <property type="entry name" value="Znf_RING/FYVE/PHD"/>
</dbReference>
<evidence type="ECO:0000256" key="11">
    <source>
        <dbReference type="ARBA" id="ARBA00023163"/>
    </source>
</evidence>
<dbReference type="Proteomes" id="UP000823561">
    <property type="component" value="Chromosome 4"/>
</dbReference>
<feature type="compositionally biased region" description="Basic and acidic residues" evidence="15">
    <location>
        <begin position="918"/>
        <end position="928"/>
    </location>
</feature>
<dbReference type="EC" id="2.1.1.364" evidence="13"/>
<dbReference type="InterPro" id="IPR001965">
    <property type="entry name" value="Znf_PHD"/>
</dbReference>
<keyword evidence="6" id="KW-0677">Repeat</keyword>
<keyword evidence="18" id="KW-1185">Reference proteome</keyword>
<dbReference type="PANTHER" id="PTHR45888:SF2">
    <property type="entry name" value="HISTONE-LYSINE N-METHYLTRANSFERASE 2D"/>
    <property type="match status" value="1"/>
</dbReference>
<gene>
    <name evidence="17" type="ORF">AALO_G00053050</name>
</gene>
<evidence type="ECO:0000256" key="12">
    <source>
        <dbReference type="ARBA" id="ARBA00023242"/>
    </source>
</evidence>
<evidence type="ECO:0000256" key="4">
    <source>
        <dbReference type="ARBA" id="ARBA00022691"/>
    </source>
</evidence>
<feature type="compositionally biased region" description="Polar residues" evidence="15">
    <location>
        <begin position="874"/>
        <end position="886"/>
    </location>
</feature>
<dbReference type="SMART" id="SM00249">
    <property type="entry name" value="PHD"/>
    <property type="match status" value="1"/>
</dbReference>
<sequence>MQLKFLEEQIGAHRKSRKALCAKQRTAKKAGREFPEADAEKLKLVTEEQSKIQKQLDQVRKQQKEHTNLIAEYRSKQQQHQQGSGLMPAGPSTQNPQGLSKMPGQVMMGQQGAPIMGQPPGYVPQGGMPVRMPQGQPFMGAQPPHPGAMGAAQPVAPAGFFPQGPGFQGSDPRLLHERQLQHRMQMVQKLQQQQQLMMGQQQPMPPQGQQPGMMAQQQGGLVPQAQQGMMANPLMAQTAPNLQQGLMTNQQNQPGLIQTPQGMMGSQVVPQPQQNLMGQPMSQTQNMLAGQQGMVGNQMVQQRPQVMMGQQGPVGPQVALRSLQGQLTPQQQQNLLAQRMLLQQQQQQQQKNLAQLQQQQQASQQRQQTPMSPAEPQRVVGTPPSANAQPSQTPGTTEGLQQGLVPGITQDAQSSATKEGGILSPKTPSQQMGPLTPGQMQQGPSGDVQGVVAQQQQTPNYVGQQQVPQQQMSQSPASSGLQPQQGFVNNQQAVAQQQQQQVQLTLQRQSSGTERTELVTIKQEGQQMCFMAQQQQQQVGQNVMQQPQDGINQQPDGTVQLQNPMVQNHPGQTQPGMAAHPNVQQQVLLVQQQKQAMMGQIDMMRGQQQMMGQRPGAPTGQIRTPINIQAIIAQNPQLRHLTPQQQIQHIQQMIAQRQLQQGQMMRMSAAQGQVQGQMHPQAMQGQVQQVGPRMPGLEGQQQLHYGIPGKQGLAGTPQQPGVMGQQFQQGLMPQQQPSQQGVSPQYGLTVQQQQMMQQQQVQQQQMMRGQVPLPRAMMGQVRASLQGRMVRPMSPHQSLGQGSPGDPSAQQRQALLMRQTSPAQAQPYQQLPQQQQMATAMSPFQASPSHAGSPAGATGQKQESDSSPARIRSNPGTPSLSCNISSPARVDGGAGKNSPYNPNMASASPIRSPLAKTPQDHSGLKSELHGCGSEVRQTTPLNGPSPQLGDNPRTGAQQTPGSSEGVLCKVTLQNIKQEPKEVQCDTDGAGVAHTGIVKREASGEPVSNTSGFPQGNVAGDPGSHIPRTETGQQLLQKLLRTKNLQLASQRPSEGIHNEINGHINSKLAMLEQKLQGTPRNMEDLQSITKRPPVVKAKRNYKAAERGPNSRKKTKKEEVGKSTEALMKQLKQGLSLLPLMEPSITASLDLFAPFGSSPANGKAQLKGSFGNAVLDNIPDYYSQLLTKNNLSNPPTPPSSLPPTPPPSVQHKLLNGVTAVEELSEDKKETEASENTMDSVAEEVKSVDILAALPTPPHNQNEDIRMESDDDSDALDGIVPASSPESQIGEDIPRFPLLEPKEEENERAISPVIPIIPRAAIPVFPETKPFEAVDGKVVSTTGPWDKAKNNEVSVTFTLSAAAAKNLNTVMVAVAQLLHMRIPSSYEVTFPQSPGRAGGAGPGKGPDPSNPGALCLKPGTVDGNQDAEWVRQFDVTLPGCTLKKQIDILSLIKQECPEEEDRPVQHCYTTNVSDLDVRHLPVFPVEESPPPSPSPPPPPPPPPPASVPALAPAPVPTPTPVPETETASDAVADAASAPPVDAPAETESLPAQPSSPSPSPAPVNPADAIIKTEPEQEMIVPPDQPPAASSGDDAVAAAIAAALTSPLPKQEPSPSVTPIQSHPPFSMALSPKLIKQRSRPLSGDDLEVKPKMKKWKGLRWKRLQLVITIRKGGSKKENSREVSELMERLQITLRPNKMPRDKRKCCFCHEEGDGATDGPARLLNIDVDLWVHLNCALWSTEVYETQGGALMNVEVALRRGLGTRCAYCQKSGATNSCNRLRCPNVYHFACAIRARCMFFKDKTMLCTQHKLKGPSEEELSTFAVFRRVYIERDEVKQIASILQRGDRIHMFRVGGLIFHAVGQLLPSQMACFHSPTAIFPVGYEATRIYWSTRVPNKRCRYRCRISETECRPLFEVRVLSGVKTICNSKTTALMVFGVQLCSGWPSCVRRQAC</sequence>
<reference evidence="17" key="1">
    <citation type="submission" date="2020-10" db="EMBL/GenBank/DDBJ databases">
        <title>Chromosome-scale genome assembly of the Allis shad, Alosa alosa.</title>
        <authorList>
            <person name="Margot Z."/>
            <person name="Christophe K."/>
            <person name="Cabau C."/>
            <person name="Louis A."/>
            <person name="Berthelot C."/>
            <person name="Parey E."/>
            <person name="Roest Crollius H."/>
            <person name="Montfort J."/>
            <person name="Robinson-Rechavi M."/>
            <person name="Bucao C."/>
            <person name="Bouchez O."/>
            <person name="Gislard M."/>
            <person name="Lluch J."/>
            <person name="Milhes M."/>
            <person name="Lampietro C."/>
            <person name="Lopez Roques C."/>
            <person name="Donnadieu C."/>
            <person name="Braasch I."/>
            <person name="Desvignes T."/>
            <person name="Postlethwait J."/>
            <person name="Bobe J."/>
            <person name="Guiguen Y."/>
        </authorList>
    </citation>
    <scope>NUCLEOTIDE SEQUENCE</scope>
    <source>
        <strain evidence="17">M-15738</strain>
        <tissue evidence="17">Blood</tissue>
    </source>
</reference>
<dbReference type="Gene3D" id="3.30.40.10">
    <property type="entry name" value="Zinc/RING finger domain, C3HC4 (zinc finger)"/>
    <property type="match status" value="1"/>
</dbReference>
<keyword evidence="12" id="KW-0539">Nucleus</keyword>
<dbReference type="PANTHER" id="PTHR45888">
    <property type="entry name" value="HL01030P-RELATED"/>
    <property type="match status" value="1"/>
</dbReference>
<protein>
    <recommendedName>
        <fullName evidence="13">[histone H3]-lysine(4) N-methyltransferase</fullName>
        <ecNumber evidence="13">2.1.1.364</ecNumber>
    </recommendedName>
</protein>
<dbReference type="InterPro" id="IPR034732">
    <property type="entry name" value="EPHD"/>
</dbReference>
<feature type="region of interest" description="Disordered" evidence="15">
    <location>
        <begin position="1603"/>
        <end position="1622"/>
    </location>
</feature>
<dbReference type="Pfam" id="PF05964">
    <property type="entry name" value="FYRN"/>
    <property type="match status" value="1"/>
</dbReference>
<evidence type="ECO:0000256" key="13">
    <source>
        <dbReference type="ARBA" id="ARBA00023620"/>
    </source>
</evidence>
<feature type="region of interest" description="Disordered" evidence="15">
    <location>
        <begin position="1096"/>
        <end position="1121"/>
    </location>
</feature>
<evidence type="ECO:0000256" key="6">
    <source>
        <dbReference type="ARBA" id="ARBA00022737"/>
    </source>
</evidence>
<dbReference type="GO" id="GO:0140945">
    <property type="term" value="F:histone H3K4 monomethyltransferase activity"/>
    <property type="evidence" value="ECO:0007669"/>
    <property type="project" value="UniProtKB-EC"/>
</dbReference>
<feature type="compositionally biased region" description="Polar residues" evidence="15">
    <location>
        <begin position="935"/>
        <end position="945"/>
    </location>
</feature>